<name>A0A8X6IH24_TRICU</name>
<dbReference type="OrthoDB" id="6429483at2759"/>
<dbReference type="AlphaFoldDB" id="A0A8X6IH24"/>
<reference evidence="1" key="1">
    <citation type="submission" date="2020-07" db="EMBL/GenBank/DDBJ databases">
        <title>Multicomponent nature underlies the extraordinary mechanical properties of spider dragline silk.</title>
        <authorList>
            <person name="Kono N."/>
            <person name="Nakamura H."/>
            <person name="Mori M."/>
            <person name="Yoshida Y."/>
            <person name="Ohtoshi R."/>
            <person name="Malay A.D."/>
            <person name="Moran D.A.P."/>
            <person name="Tomita M."/>
            <person name="Numata K."/>
            <person name="Arakawa K."/>
        </authorList>
    </citation>
    <scope>NUCLEOTIDE SEQUENCE</scope>
</reference>
<accession>A0A8X6IH24</accession>
<comment type="caution">
    <text evidence="1">The sequence shown here is derived from an EMBL/GenBank/DDBJ whole genome shotgun (WGS) entry which is preliminary data.</text>
</comment>
<protein>
    <submittedName>
        <fullName evidence="1">Uncharacterized protein</fullName>
    </submittedName>
</protein>
<evidence type="ECO:0000313" key="1">
    <source>
        <dbReference type="EMBL" id="GFR04605.1"/>
    </source>
</evidence>
<dbReference type="Pfam" id="PF05380">
    <property type="entry name" value="Peptidase_A17"/>
    <property type="match status" value="1"/>
</dbReference>
<gene>
    <name evidence="1" type="primary">AVEN_71167_1</name>
    <name evidence="1" type="ORF">TNCT_440221</name>
</gene>
<proteinExistence type="predicted"/>
<sequence length="260" mass="30089">MANIEALKKSRKNERAAFTKAYNRVEELIALEGVDICELEAELNVFKGKVDRLENTHSNILELLPEKYYDVEFEIVEDFRDKALRIQTKARRIINGQQNLSSVLDSTNEVSVAMNSVRNVVIDKNNQRTVDILLRSFYVDDLITNLDNEAEILPFIEESHHILTEGKFNLRGWKCTGDDDPEQVTSVLGLIWNRKEDELKINLDCIGTFKLEIVSKRVILSVIHRVFDPIGFLCPVLLISKLMLQKMWKDNIPWDREVET</sequence>
<organism evidence="1 2">
    <name type="scientific">Trichonephila clavata</name>
    <name type="common">Joro spider</name>
    <name type="synonym">Nephila clavata</name>
    <dbReference type="NCBI Taxonomy" id="2740835"/>
    <lineage>
        <taxon>Eukaryota</taxon>
        <taxon>Metazoa</taxon>
        <taxon>Ecdysozoa</taxon>
        <taxon>Arthropoda</taxon>
        <taxon>Chelicerata</taxon>
        <taxon>Arachnida</taxon>
        <taxon>Araneae</taxon>
        <taxon>Araneomorphae</taxon>
        <taxon>Entelegynae</taxon>
        <taxon>Araneoidea</taxon>
        <taxon>Nephilidae</taxon>
        <taxon>Trichonephila</taxon>
    </lineage>
</organism>
<dbReference type="EMBL" id="BMAO01005895">
    <property type="protein sequence ID" value="GFR04605.1"/>
    <property type="molecule type" value="Genomic_DNA"/>
</dbReference>
<keyword evidence="2" id="KW-1185">Reference proteome</keyword>
<dbReference type="InterPro" id="IPR008042">
    <property type="entry name" value="Retrotrans_Pao"/>
</dbReference>
<dbReference type="PANTHER" id="PTHR47331">
    <property type="entry name" value="PHD-TYPE DOMAIN-CONTAINING PROTEIN"/>
    <property type="match status" value="1"/>
</dbReference>
<evidence type="ECO:0000313" key="2">
    <source>
        <dbReference type="Proteomes" id="UP000887116"/>
    </source>
</evidence>
<dbReference type="Proteomes" id="UP000887116">
    <property type="component" value="Unassembled WGS sequence"/>
</dbReference>